<sequence length="335" mass="36658">MKALVIEAPHQAVVKEVPYPKPGSGEVTIKVENVGICGTDFHIYEGEFITPYPIIPGHEFSGVIYEIGEGVTGLQVGDRVSADPSIFCGSCKFCLTNRGNHCENWNALGNTVNGSMAEYVAVPAKNVIRLPDTMSFEEAAFIEPMACVVHGMNRLHLQVGDRVILFGAGAMGQQLVQAISRAGASELVVVDVSEGKLDLAKKFGATKGVLSKDMDVELNRERYPYGFDVVVDVTGIPAVIEKAFEFLGPTGKFLQFGVTPENAKIQLNPFKIYHKDWTILGSMAINHTFLPAFHWLKEGRIDVKPLISKVISLEETVDFLSKPKDPDLLKVQIKL</sequence>
<dbReference type="InterPro" id="IPR050129">
    <property type="entry name" value="Zn_alcohol_dh"/>
</dbReference>
<dbReference type="RefSeq" id="WP_282199789.1">
    <property type="nucleotide sequence ID" value="NZ_BOQE01000001.1"/>
</dbReference>
<dbReference type="PANTHER" id="PTHR43401">
    <property type="entry name" value="L-THREONINE 3-DEHYDROGENASE"/>
    <property type="match status" value="1"/>
</dbReference>
<dbReference type="Pfam" id="PF00107">
    <property type="entry name" value="ADH_zinc_N"/>
    <property type="match status" value="1"/>
</dbReference>
<dbReference type="Gene3D" id="3.40.50.720">
    <property type="entry name" value="NAD(P)-binding Rossmann-like Domain"/>
    <property type="match status" value="1"/>
</dbReference>
<dbReference type="PANTHER" id="PTHR43401:SF2">
    <property type="entry name" value="L-THREONINE 3-DEHYDROGENASE"/>
    <property type="match status" value="1"/>
</dbReference>
<organism evidence="6 7">
    <name type="scientific">Collibacillus ludicampi</name>
    <dbReference type="NCBI Taxonomy" id="2771369"/>
    <lineage>
        <taxon>Bacteria</taxon>
        <taxon>Bacillati</taxon>
        <taxon>Bacillota</taxon>
        <taxon>Bacilli</taxon>
        <taxon>Bacillales</taxon>
        <taxon>Alicyclobacillaceae</taxon>
        <taxon>Collibacillus</taxon>
    </lineage>
</organism>
<comment type="caution">
    <text evidence="6">The sequence shown here is derived from an EMBL/GenBank/DDBJ whole genome shotgun (WGS) entry which is preliminary data.</text>
</comment>
<accession>A0AAV4LFW7</accession>
<evidence type="ECO:0000313" key="6">
    <source>
        <dbReference type="EMBL" id="GIM46726.1"/>
    </source>
</evidence>
<name>A0AAV4LFW7_9BACL</name>
<dbReference type="GO" id="GO:0016491">
    <property type="term" value="F:oxidoreductase activity"/>
    <property type="evidence" value="ECO:0007669"/>
    <property type="project" value="UniProtKB-KW"/>
</dbReference>
<comment type="cofactor">
    <cofactor evidence="4">
        <name>Zn(2+)</name>
        <dbReference type="ChEBI" id="CHEBI:29105"/>
    </cofactor>
</comment>
<dbReference type="GO" id="GO:0008270">
    <property type="term" value="F:zinc ion binding"/>
    <property type="evidence" value="ECO:0007669"/>
    <property type="project" value="InterPro"/>
</dbReference>
<gene>
    <name evidence="6" type="primary">adh_3</name>
    <name evidence="6" type="ORF">DNHGIG_22750</name>
</gene>
<comment type="similarity">
    <text evidence="4">Belongs to the zinc-containing alcohol dehydrogenase family.</text>
</comment>
<dbReference type="InterPro" id="IPR013154">
    <property type="entry name" value="ADH-like_N"/>
</dbReference>
<reference evidence="6" key="1">
    <citation type="journal article" date="2023" name="Int. J. Syst. Evol. Microbiol.">
        <title>Collibacillus ludicampi gen. nov., sp. nov., a new soil bacterium of the family Alicyclobacillaceae.</title>
        <authorList>
            <person name="Jojima T."/>
            <person name="Ioku Y."/>
            <person name="Fukuta Y."/>
            <person name="Shirasaka N."/>
            <person name="Matsumura Y."/>
            <person name="Mori M."/>
        </authorList>
    </citation>
    <scope>NUCLEOTIDE SEQUENCE</scope>
    <source>
        <strain evidence="6">TP075</strain>
    </source>
</reference>
<dbReference type="InterPro" id="IPR011032">
    <property type="entry name" value="GroES-like_sf"/>
</dbReference>
<dbReference type="Pfam" id="PF08240">
    <property type="entry name" value="ADH_N"/>
    <property type="match status" value="1"/>
</dbReference>
<dbReference type="SMART" id="SM00829">
    <property type="entry name" value="PKS_ER"/>
    <property type="match status" value="1"/>
</dbReference>
<keyword evidence="2 4" id="KW-0862">Zinc</keyword>
<evidence type="ECO:0000256" key="3">
    <source>
        <dbReference type="ARBA" id="ARBA00023002"/>
    </source>
</evidence>
<dbReference type="Gene3D" id="3.90.180.10">
    <property type="entry name" value="Medium-chain alcohol dehydrogenases, catalytic domain"/>
    <property type="match status" value="1"/>
</dbReference>
<dbReference type="InterPro" id="IPR036291">
    <property type="entry name" value="NAD(P)-bd_dom_sf"/>
</dbReference>
<evidence type="ECO:0000256" key="2">
    <source>
        <dbReference type="ARBA" id="ARBA00022833"/>
    </source>
</evidence>
<evidence type="ECO:0000256" key="4">
    <source>
        <dbReference type="RuleBase" id="RU361277"/>
    </source>
</evidence>
<evidence type="ECO:0000313" key="7">
    <source>
        <dbReference type="Proteomes" id="UP001057291"/>
    </source>
</evidence>
<dbReference type="CDD" id="cd08234">
    <property type="entry name" value="threonine_DH_like"/>
    <property type="match status" value="1"/>
</dbReference>
<dbReference type="InterPro" id="IPR020843">
    <property type="entry name" value="ER"/>
</dbReference>
<dbReference type="InterPro" id="IPR002328">
    <property type="entry name" value="ADH_Zn_CS"/>
</dbReference>
<dbReference type="EMBL" id="BOQE01000001">
    <property type="protein sequence ID" value="GIM46726.1"/>
    <property type="molecule type" value="Genomic_DNA"/>
</dbReference>
<dbReference type="PROSITE" id="PS00059">
    <property type="entry name" value="ADH_ZINC"/>
    <property type="match status" value="1"/>
</dbReference>
<keyword evidence="3" id="KW-0560">Oxidoreductase</keyword>
<evidence type="ECO:0000256" key="1">
    <source>
        <dbReference type="ARBA" id="ARBA00022723"/>
    </source>
</evidence>
<dbReference type="AlphaFoldDB" id="A0AAV4LFW7"/>
<feature type="domain" description="Enoyl reductase (ER)" evidence="5">
    <location>
        <begin position="7"/>
        <end position="325"/>
    </location>
</feature>
<keyword evidence="1 4" id="KW-0479">Metal-binding</keyword>
<evidence type="ECO:0000259" key="5">
    <source>
        <dbReference type="SMART" id="SM00829"/>
    </source>
</evidence>
<dbReference type="Proteomes" id="UP001057291">
    <property type="component" value="Unassembled WGS sequence"/>
</dbReference>
<keyword evidence="7" id="KW-1185">Reference proteome</keyword>
<protein>
    <submittedName>
        <fullName evidence="6">Alcohol dehydrogenase</fullName>
    </submittedName>
</protein>
<dbReference type="SUPFAM" id="SSF51735">
    <property type="entry name" value="NAD(P)-binding Rossmann-fold domains"/>
    <property type="match status" value="1"/>
</dbReference>
<dbReference type="SUPFAM" id="SSF50129">
    <property type="entry name" value="GroES-like"/>
    <property type="match status" value="1"/>
</dbReference>
<dbReference type="InterPro" id="IPR013149">
    <property type="entry name" value="ADH-like_C"/>
</dbReference>
<proteinExistence type="inferred from homology"/>